<evidence type="ECO:0000256" key="9">
    <source>
        <dbReference type="RuleBase" id="RU004070"/>
    </source>
</evidence>
<evidence type="ECO:0000256" key="7">
    <source>
        <dbReference type="ARBA" id="ARBA00022840"/>
    </source>
</evidence>
<dbReference type="GO" id="GO:0003697">
    <property type="term" value="F:single-stranded DNA binding"/>
    <property type="evidence" value="ECO:0007669"/>
    <property type="project" value="TreeGrafter"/>
</dbReference>
<dbReference type="Gene3D" id="2.40.50.140">
    <property type="entry name" value="Nucleic acid-binding proteins"/>
    <property type="match status" value="1"/>
</dbReference>
<protein>
    <recommendedName>
        <fullName evidence="2">DNA helicase</fullName>
        <ecNumber evidence="2">3.6.4.12</ecNumber>
    </recommendedName>
</protein>
<dbReference type="FunFam" id="2.20.28.10:FF:000003">
    <property type="entry name" value="DNA helicase"/>
    <property type="match status" value="1"/>
</dbReference>
<dbReference type="Proteomes" id="UP000008138">
    <property type="component" value="Chromosome"/>
</dbReference>
<evidence type="ECO:0000313" key="11">
    <source>
        <dbReference type="EMBL" id="AEA11602.1"/>
    </source>
</evidence>
<dbReference type="FunFam" id="3.40.50.300:FF:000826">
    <property type="entry name" value="Replicative DNA helicase Mcm"/>
    <property type="match status" value="1"/>
</dbReference>
<keyword evidence="8 9" id="KW-0238">DNA-binding</keyword>
<dbReference type="AlphaFoldDB" id="F2L153"/>
<dbReference type="STRING" id="999630.TUZN_0099"/>
<dbReference type="InterPro" id="IPR001208">
    <property type="entry name" value="MCM_dom"/>
</dbReference>
<organism evidence="11 12">
    <name type="scientific">Thermoproteus uzoniensis (strain 768-20)</name>
    <dbReference type="NCBI Taxonomy" id="999630"/>
    <lineage>
        <taxon>Archaea</taxon>
        <taxon>Thermoproteota</taxon>
        <taxon>Thermoprotei</taxon>
        <taxon>Thermoproteales</taxon>
        <taxon>Thermoproteaceae</taxon>
        <taxon>Thermoproteus</taxon>
    </lineage>
</organism>
<keyword evidence="6" id="KW-0347">Helicase</keyword>
<evidence type="ECO:0000256" key="2">
    <source>
        <dbReference type="ARBA" id="ARBA00012551"/>
    </source>
</evidence>
<dbReference type="SMART" id="SM00834">
    <property type="entry name" value="CxxC_CXXC_SSSS"/>
    <property type="match status" value="1"/>
</dbReference>
<accession>F2L153</accession>
<evidence type="ECO:0000256" key="8">
    <source>
        <dbReference type="ARBA" id="ARBA00023125"/>
    </source>
</evidence>
<dbReference type="Gene3D" id="1.10.10.10">
    <property type="entry name" value="Winged helix-like DNA-binding domain superfamily/Winged helix DNA-binding domain"/>
    <property type="match status" value="1"/>
</dbReference>
<reference key="2">
    <citation type="submission" date="2011-03" db="EMBL/GenBank/DDBJ databases">
        <title>Complete genome sequence of the thermoacidophilic crenarchaeon Thermoproteus uzoniensis 768-20.</title>
        <authorList>
            <person name="Mardanov A.V."/>
            <person name="Gumerov V.M."/>
            <person name="Beletsky A.V."/>
            <person name="Prokofeva M.I."/>
            <person name="Bonch-Osmolovskaya E.A."/>
            <person name="Ravin N.V."/>
            <person name="Skryabin K.G."/>
        </authorList>
    </citation>
    <scope>NUCLEOTIDE SEQUENCE</scope>
    <source>
        <strain>768-20</strain>
    </source>
</reference>
<comment type="similarity">
    <text evidence="1 9">Belongs to the MCM family.</text>
</comment>
<keyword evidence="7 9" id="KW-0067">ATP-binding</keyword>
<dbReference type="Gene3D" id="3.30.1640.10">
    <property type="entry name" value="mini-chromosome maintenance (MCM) complex, chain A, domain 1"/>
    <property type="match status" value="1"/>
</dbReference>
<dbReference type="SMART" id="SM00350">
    <property type="entry name" value="MCM"/>
    <property type="match status" value="1"/>
</dbReference>
<dbReference type="InterPro" id="IPR031327">
    <property type="entry name" value="MCM"/>
</dbReference>
<dbReference type="InterPro" id="IPR033762">
    <property type="entry name" value="MCM_OB"/>
</dbReference>
<dbReference type="Pfam" id="PF14551">
    <property type="entry name" value="MCM_N"/>
    <property type="match status" value="1"/>
</dbReference>
<dbReference type="InterPro" id="IPR027417">
    <property type="entry name" value="P-loop_NTPase"/>
</dbReference>
<dbReference type="HOGENOM" id="CLU_000995_6_0_2"/>
<dbReference type="PANTHER" id="PTHR11630">
    <property type="entry name" value="DNA REPLICATION LICENSING FACTOR MCM FAMILY MEMBER"/>
    <property type="match status" value="1"/>
</dbReference>
<evidence type="ECO:0000256" key="1">
    <source>
        <dbReference type="ARBA" id="ARBA00008010"/>
    </source>
</evidence>
<dbReference type="PROSITE" id="PS50051">
    <property type="entry name" value="MCM_2"/>
    <property type="match status" value="1"/>
</dbReference>
<dbReference type="Pfam" id="PF17207">
    <property type="entry name" value="MCM_OB"/>
    <property type="match status" value="1"/>
</dbReference>
<dbReference type="GO" id="GO:0006260">
    <property type="term" value="P:DNA replication"/>
    <property type="evidence" value="ECO:0007669"/>
    <property type="project" value="UniProtKB-KW"/>
</dbReference>
<dbReference type="PRINTS" id="PR01657">
    <property type="entry name" value="MCMFAMILY"/>
</dbReference>
<proteinExistence type="inferred from homology"/>
<dbReference type="GO" id="GO:0016787">
    <property type="term" value="F:hydrolase activity"/>
    <property type="evidence" value="ECO:0007669"/>
    <property type="project" value="UniProtKB-KW"/>
</dbReference>
<keyword evidence="3" id="KW-0235">DNA replication</keyword>
<evidence type="ECO:0000313" key="12">
    <source>
        <dbReference type="Proteomes" id="UP000008138"/>
    </source>
</evidence>
<evidence type="ECO:0000256" key="5">
    <source>
        <dbReference type="ARBA" id="ARBA00022801"/>
    </source>
</evidence>
<dbReference type="GO" id="GO:0042555">
    <property type="term" value="C:MCM complex"/>
    <property type="evidence" value="ECO:0007669"/>
    <property type="project" value="TreeGrafter"/>
</dbReference>
<dbReference type="Gene3D" id="2.20.28.10">
    <property type="match status" value="1"/>
</dbReference>
<dbReference type="InterPro" id="IPR041562">
    <property type="entry name" value="MCM_lid"/>
</dbReference>
<dbReference type="GO" id="GO:0005524">
    <property type="term" value="F:ATP binding"/>
    <property type="evidence" value="ECO:0007669"/>
    <property type="project" value="UniProtKB-KW"/>
</dbReference>
<dbReference type="OrthoDB" id="6747at2157"/>
<dbReference type="InterPro" id="IPR036388">
    <property type="entry name" value="WH-like_DNA-bd_sf"/>
</dbReference>
<dbReference type="eggNOG" id="arCOG00439">
    <property type="taxonomic scope" value="Archaea"/>
</dbReference>
<keyword evidence="4 9" id="KW-0547">Nucleotide-binding</keyword>
<feature type="domain" description="MCM C-terminal AAA(+) ATPase" evidence="10">
    <location>
        <begin position="279"/>
        <end position="485"/>
    </location>
</feature>
<evidence type="ECO:0000256" key="3">
    <source>
        <dbReference type="ARBA" id="ARBA00022705"/>
    </source>
</evidence>
<dbReference type="GeneID" id="10359651"/>
<dbReference type="Pfam" id="PF00493">
    <property type="entry name" value="MCM"/>
    <property type="match status" value="1"/>
</dbReference>
<dbReference type="NCBIfam" id="NF040949">
    <property type="entry name" value="minchrom_main_MCM"/>
    <property type="match status" value="1"/>
</dbReference>
<dbReference type="PANTHER" id="PTHR11630:SF66">
    <property type="entry name" value="DNA REPLICATION LICENSING FACTOR MCM4"/>
    <property type="match status" value="1"/>
</dbReference>
<evidence type="ECO:0000259" key="10">
    <source>
        <dbReference type="PROSITE" id="PS50051"/>
    </source>
</evidence>
<dbReference type="Pfam" id="PF17855">
    <property type="entry name" value="MCM_lid"/>
    <property type="match status" value="1"/>
</dbReference>
<dbReference type="InterPro" id="IPR013429">
    <property type="entry name" value="Regulatory_FmdB_Zinc_ribbon"/>
</dbReference>
<dbReference type="InterPro" id="IPR003593">
    <property type="entry name" value="AAA+_ATPase"/>
</dbReference>
<dbReference type="EC" id="3.6.4.12" evidence="2"/>
<dbReference type="CDD" id="cd00350">
    <property type="entry name" value="rubredoxin_like"/>
    <property type="match status" value="1"/>
</dbReference>
<evidence type="ECO:0000256" key="4">
    <source>
        <dbReference type="ARBA" id="ARBA00022741"/>
    </source>
</evidence>
<dbReference type="RefSeq" id="WP_013678938.1">
    <property type="nucleotide sequence ID" value="NC_015315.1"/>
</dbReference>
<dbReference type="Gene3D" id="3.40.50.300">
    <property type="entry name" value="P-loop containing nucleotide triphosphate hydrolases"/>
    <property type="match status" value="1"/>
</dbReference>
<dbReference type="InterPro" id="IPR027925">
    <property type="entry name" value="MCM_N"/>
</dbReference>
<dbReference type="KEGG" id="tuz:TUZN_0099"/>
<keyword evidence="12" id="KW-1185">Reference proteome</keyword>
<dbReference type="EMBL" id="CP002590">
    <property type="protein sequence ID" value="AEA11602.1"/>
    <property type="molecule type" value="Genomic_DNA"/>
</dbReference>
<dbReference type="SMART" id="SM00382">
    <property type="entry name" value="AAA"/>
    <property type="match status" value="1"/>
</dbReference>
<evidence type="ECO:0000256" key="6">
    <source>
        <dbReference type="ARBA" id="ARBA00022806"/>
    </source>
</evidence>
<dbReference type="SUPFAM" id="SSF52540">
    <property type="entry name" value="P-loop containing nucleoside triphosphate hydrolases"/>
    <property type="match status" value="1"/>
</dbReference>
<sequence>MAVELAQETVRNKVKDFILSNEKVLDEVVNMIVQHKRSLEVDFNDVLIHDKELADLLVERPRQVLPLADAAVREVVEEKDPETARRLRRFYFRVKGSPYSIPLRKLRSEYVGRLIKVEGIVTRQTPPKHFLHRALYRCTQCGYELELVQELERHVEPPSRCPRCGAAKSFVLVTELSQYIDWQKLVVQERPEELPPGQLPRSVEVVVLDDLVDSVKPGDIVSLTGILDLAISELKKGKPPVLSSFLSAVHIESTNKELVEDITKEDEKKIIEISRRPDVRDLVVRSIAPSIYGHEEVKEAVACLLFGGNEIVYPDGVRVRGDIHVLVVGDPGTAKSQLLKFAAKVAPRAVYTTGKGSSAAGLTAAVVRDKLTGDFYLEAGALVLADKGVAIIDEIDKMDVKDRVAIHEAMEQQTVSISKAGIVATLNARAAVLAAANPAFGRYLPNRTVAENIDLPVSLLSRFDLIFVVRDEPQEDYDKAVATHILDLHTGALPESFKDIIKPDLLRKYIIYARRHVKPQLSEEAKDRIRQFYLEMRRHYQGPGTAIAITARQLEALIRLTIAEAKMRLSPIATAEDAERAIRLYLAFLKSVGIDLESGVVDIDSIMTGVPASRREAYIKLTELLKKLEEAYKGPVKLDALLDEAEKAGVPRAEAQRLVDLMIRNGELYTPRPGYVKRIGA</sequence>
<dbReference type="GO" id="GO:0017116">
    <property type="term" value="F:single-stranded DNA helicase activity"/>
    <property type="evidence" value="ECO:0007669"/>
    <property type="project" value="TreeGrafter"/>
</dbReference>
<dbReference type="SUPFAM" id="SSF50249">
    <property type="entry name" value="Nucleic acid-binding proteins"/>
    <property type="match status" value="1"/>
</dbReference>
<gene>
    <name evidence="11" type="ordered locus">TUZN_0099</name>
</gene>
<reference evidence="11 12" key="1">
    <citation type="journal article" date="2011" name="J. Bacteriol.">
        <title>Complete genome sequence of the thermoacidophilic crenarchaeon Thermoproteus uzoniensis 768-20.</title>
        <authorList>
            <person name="Mardanov A.V."/>
            <person name="Gumerov V.M."/>
            <person name="Beletsky A.V."/>
            <person name="Prokofeva M.I."/>
            <person name="Bonch-Osmolovskaya E.A."/>
            <person name="Ravin N.V."/>
            <person name="Skryabin K.G."/>
        </authorList>
    </citation>
    <scope>NUCLEOTIDE SEQUENCE [LARGE SCALE GENOMIC DNA]</scope>
    <source>
        <strain evidence="11 12">768-20</strain>
    </source>
</reference>
<name>F2L153_THEU7</name>
<dbReference type="InterPro" id="IPR012340">
    <property type="entry name" value="NA-bd_OB-fold"/>
</dbReference>
<keyword evidence="5" id="KW-0378">Hydrolase</keyword>